<reference evidence="6 7" key="1">
    <citation type="submission" date="2020-07" db="EMBL/GenBank/DDBJ databases">
        <title>Sequencing the genomes of 1000 actinobacteria strains.</title>
        <authorList>
            <person name="Klenk H.-P."/>
        </authorList>
    </citation>
    <scope>NUCLEOTIDE SEQUENCE [LARGE SCALE GENOMIC DNA]</scope>
    <source>
        <strain evidence="6 7">DSM 103833</strain>
    </source>
</reference>
<evidence type="ECO:0000256" key="3">
    <source>
        <dbReference type="ARBA" id="ARBA00023163"/>
    </source>
</evidence>
<keyword evidence="7" id="KW-1185">Reference proteome</keyword>
<dbReference type="InterPro" id="IPR050109">
    <property type="entry name" value="HTH-type_TetR-like_transc_reg"/>
</dbReference>
<evidence type="ECO:0000256" key="2">
    <source>
        <dbReference type="ARBA" id="ARBA00023125"/>
    </source>
</evidence>
<dbReference type="PANTHER" id="PTHR30055">
    <property type="entry name" value="HTH-TYPE TRANSCRIPTIONAL REGULATOR RUTR"/>
    <property type="match status" value="1"/>
</dbReference>
<dbReference type="GO" id="GO:0000976">
    <property type="term" value="F:transcription cis-regulatory region binding"/>
    <property type="evidence" value="ECO:0007669"/>
    <property type="project" value="TreeGrafter"/>
</dbReference>
<feature type="domain" description="HTH tetR-type" evidence="5">
    <location>
        <begin position="19"/>
        <end position="79"/>
    </location>
</feature>
<dbReference type="RefSeq" id="WP_179668080.1">
    <property type="nucleotide sequence ID" value="NZ_JACCFP010000001.1"/>
</dbReference>
<sequence>MVATTKRTYRSALRARQAGETRRRIVEAAGSLFSEHGYAGTTLAKIAAEAGVSPETVQAHGPKAALLRAAIEVAGFGTEGLDDAPQQDEAARALLALSADEMPAAVAAYLRALHEAVAGVTRALVGGAANDPALRDYQRAMVANVREQWAGVFTHFADRGLVRGSQAFDDIVDEWCVLAGPETYLRLVDDYGWSGERYAAWLADKFRTFLA</sequence>
<dbReference type="AlphaFoldDB" id="A0A853C3M3"/>
<organism evidence="6 7">
    <name type="scientific">Nocardioides thalensis</name>
    <dbReference type="NCBI Taxonomy" id="1914755"/>
    <lineage>
        <taxon>Bacteria</taxon>
        <taxon>Bacillati</taxon>
        <taxon>Actinomycetota</taxon>
        <taxon>Actinomycetes</taxon>
        <taxon>Propionibacteriales</taxon>
        <taxon>Nocardioidaceae</taxon>
        <taxon>Nocardioides</taxon>
    </lineage>
</organism>
<dbReference type="InterPro" id="IPR009057">
    <property type="entry name" value="Homeodomain-like_sf"/>
</dbReference>
<proteinExistence type="predicted"/>
<evidence type="ECO:0000313" key="6">
    <source>
        <dbReference type="EMBL" id="NYJ01616.1"/>
    </source>
</evidence>
<keyword evidence="2 4" id="KW-0238">DNA-binding</keyword>
<feature type="DNA-binding region" description="H-T-H motif" evidence="4">
    <location>
        <begin position="42"/>
        <end position="61"/>
    </location>
</feature>
<name>A0A853C3M3_9ACTN</name>
<dbReference type="EMBL" id="JACCFP010000001">
    <property type="protein sequence ID" value="NYJ01616.1"/>
    <property type="molecule type" value="Genomic_DNA"/>
</dbReference>
<dbReference type="Pfam" id="PF00440">
    <property type="entry name" value="TetR_N"/>
    <property type="match status" value="1"/>
</dbReference>
<protein>
    <submittedName>
        <fullName evidence="6">AcrR family transcriptional regulator</fullName>
    </submittedName>
</protein>
<comment type="caution">
    <text evidence="6">The sequence shown here is derived from an EMBL/GenBank/DDBJ whole genome shotgun (WGS) entry which is preliminary data.</text>
</comment>
<evidence type="ECO:0000313" key="7">
    <source>
        <dbReference type="Proteomes" id="UP000530424"/>
    </source>
</evidence>
<accession>A0A853C3M3</accession>
<keyword evidence="3" id="KW-0804">Transcription</keyword>
<gene>
    <name evidence="6" type="ORF">HNR19_002314</name>
</gene>
<dbReference type="SUPFAM" id="SSF46689">
    <property type="entry name" value="Homeodomain-like"/>
    <property type="match status" value="1"/>
</dbReference>
<dbReference type="InterPro" id="IPR001647">
    <property type="entry name" value="HTH_TetR"/>
</dbReference>
<evidence type="ECO:0000256" key="1">
    <source>
        <dbReference type="ARBA" id="ARBA00023015"/>
    </source>
</evidence>
<dbReference type="GO" id="GO:0003700">
    <property type="term" value="F:DNA-binding transcription factor activity"/>
    <property type="evidence" value="ECO:0007669"/>
    <property type="project" value="TreeGrafter"/>
</dbReference>
<evidence type="ECO:0000256" key="4">
    <source>
        <dbReference type="PROSITE-ProRule" id="PRU00335"/>
    </source>
</evidence>
<evidence type="ECO:0000259" key="5">
    <source>
        <dbReference type="PROSITE" id="PS50977"/>
    </source>
</evidence>
<dbReference type="PANTHER" id="PTHR30055:SF234">
    <property type="entry name" value="HTH-TYPE TRANSCRIPTIONAL REGULATOR BETI"/>
    <property type="match status" value="1"/>
</dbReference>
<dbReference type="Gene3D" id="1.10.357.10">
    <property type="entry name" value="Tetracycline Repressor, domain 2"/>
    <property type="match status" value="1"/>
</dbReference>
<dbReference type="Proteomes" id="UP000530424">
    <property type="component" value="Unassembled WGS sequence"/>
</dbReference>
<keyword evidence="1" id="KW-0805">Transcription regulation</keyword>
<dbReference type="PROSITE" id="PS50977">
    <property type="entry name" value="HTH_TETR_2"/>
    <property type="match status" value="1"/>
</dbReference>